<dbReference type="Gene3D" id="3.40.50.1820">
    <property type="entry name" value="alpha/beta hydrolase"/>
    <property type="match status" value="1"/>
</dbReference>
<organism evidence="6 7">
    <name type="scientific">Ophiocordyceps australis</name>
    <dbReference type="NCBI Taxonomy" id="1399860"/>
    <lineage>
        <taxon>Eukaryota</taxon>
        <taxon>Fungi</taxon>
        <taxon>Dikarya</taxon>
        <taxon>Ascomycota</taxon>
        <taxon>Pezizomycotina</taxon>
        <taxon>Sordariomycetes</taxon>
        <taxon>Hypocreomycetidae</taxon>
        <taxon>Hypocreales</taxon>
        <taxon>Ophiocordycipitaceae</taxon>
        <taxon>Ophiocordyceps</taxon>
    </lineage>
</organism>
<feature type="signal peptide" evidence="4">
    <location>
        <begin position="1"/>
        <end position="15"/>
    </location>
</feature>
<dbReference type="AlphaFoldDB" id="A0A2C5Y3J2"/>
<dbReference type="PANTHER" id="PTHR45856:SF11">
    <property type="entry name" value="FUNGAL LIPASE-LIKE DOMAIN-CONTAINING PROTEIN"/>
    <property type="match status" value="1"/>
</dbReference>
<protein>
    <recommendedName>
        <fullName evidence="5">Fungal lipase-type domain-containing protein</fullName>
    </recommendedName>
</protein>
<dbReference type="InterPro" id="IPR029058">
    <property type="entry name" value="AB_hydrolase_fold"/>
</dbReference>
<evidence type="ECO:0000256" key="1">
    <source>
        <dbReference type="ARBA" id="ARBA00043996"/>
    </source>
</evidence>
<feature type="domain" description="Fungal lipase-type" evidence="5">
    <location>
        <begin position="105"/>
        <end position="235"/>
    </location>
</feature>
<gene>
    <name evidence="6" type="ORF">CDD81_7956</name>
</gene>
<keyword evidence="7" id="KW-1185">Reference proteome</keyword>
<feature type="chain" id="PRO_5012067084" description="Fungal lipase-type domain-containing protein" evidence="4">
    <location>
        <begin position="16"/>
        <end position="344"/>
    </location>
</feature>
<dbReference type="CDD" id="cd00519">
    <property type="entry name" value="Lipase_3"/>
    <property type="match status" value="1"/>
</dbReference>
<evidence type="ECO:0000256" key="2">
    <source>
        <dbReference type="ARBA" id="ARBA00047591"/>
    </source>
</evidence>
<sequence>MKIALFLALGAVVHACMGPEAEETFKTRQRPGSVSSKDLGWMAFYSEHAAAAYCNAGKKHGEYLACNGNCPSLQRNRVLVQTGFVGAISGIGGYVAIDHRHREIVLSFRGSNNARNYIANLEFVFSDCNLAPNCLIHSGFLSAWQEVSSLVSNAIANLRSRNPSYSISITGHSLGGALATIAAAYLSRDTHITPSVFTYGSPRAGNAVFAAYAQRAARNWRVTHADDPVSRLPPLAMGFRHVDTEYWLAGDAAEKNNYGLSELRSCSGEMTLRCNSGTCGFVPESHQHYFRDIAACAPSPAQWKREAQSETYVDEGIEDRVIAWQDRDREFANCERYHYEVIQI</sequence>
<evidence type="ECO:0000256" key="4">
    <source>
        <dbReference type="SAM" id="SignalP"/>
    </source>
</evidence>
<dbReference type="OrthoDB" id="426718at2759"/>
<dbReference type="InterPro" id="IPR051218">
    <property type="entry name" value="Sec_MonoDiacylglyc_Lipase"/>
</dbReference>
<dbReference type="GO" id="GO:0006629">
    <property type="term" value="P:lipid metabolic process"/>
    <property type="evidence" value="ECO:0007669"/>
    <property type="project" value="InterPro"/>
</dbReference>
<comment type="similarity">
    <text evidence="1">Belongs to the AB hydrolase superfamily. Lipase family. Class 3 subfamily.</text>
</comment>
<dbReference type="EMBL" id="NJET01000091">
    <property type="protein sequence ID" value="PHH61792.1"/>
    <property type="molecule type" value="Genomic_DNA"/>
</dbReference>
<dbReference type="SUPFAM" id="SSF53474">
    <property type="entry name" value="alpha/beta-Hydrolases"/>
    <property type="match status" value="1"/>
</dbReference>
<reference evidence="6 7" key="1">
    <citation type="submission" date="2017-06" db="EMBL/GenBank/DDBJ databases">
        <title>Ant-infecting Ophiocordyceps genomes reveal a high diversity of potential behavioral manipulation genes and a possible major role for enterotoxins.</title>
        <authorList>
            <person name="De Bekker C."/>
            <person name="Evans H.C."/>
            <person name="Brachmann A."/>
            <person name="Hughes D.P."/>
        </authorList>
    </citation>
    <scope>NUCLEOTIDE SEQUENCE [LARGE SCALE GENOMIC DNA]</scope>
    <source>
        <strain evidence="6 7">Map64</strain>
    </source>
</reference>
<comment type="catalytic activity">
    <reaction evidence="3">
        <text>a monoacylglycerol + H2O = glycerol + a fatty acid + H(+)</text>
        <dbReference type="Rhea" id="RHEA:15245"/>
        <dbReference type="ChEBI" id="CHEBI:15377"/>
        <dbReference type="ChEBI" id="CHEBI:15378"/>
        <dbReference type="ChEBI" id="CHEBI:17408"/>
        <dbReference type="ChEBI" id="CHEBI:17754"/>
        <dbReference type="ChEBI" id="CHEBI:28868"/>
    </reaction>
</comment>
<name>A0A2C5Y3J2_9HYPO</name>
<evidence type="ECO:0000313" key="7">
    <source>
        <dbReference type="Proteomes" id="UP000226192"/>
    </source>
</evidence>
<comment type="catalytic activity">
    <reaction evidence="2">
        <text>a diacylglycerol + H2O = a monoacylglycerol + a fatty acid + H(+)</text>
        <dbReference type="Rhea" id="RHEA:32731"/>
        <dbReference type="ChEBI" id="CHEBI:15377"/>
        <dbReference type="ChEBI" id="CHEBI:15378"/>
        <dbReference type="ChEBI" id="CHEBI:17408"/>
        <dbReference type="ChEBI" id="CHEBI:18035"/>
        <dbReference type="ChEBI" id="CHEBI:28868"/>
    </reaction>
</comment>
<accession>A0A2C5Y3J2</accession>
<dbReference type="Pfam" id="PF01764">
    <property type="entry name" value="Lipase_3"/>
    <property type="match status" value="1"/>
</dbReference>
<keyword evidence="4" id="KW-0732">Signal</keyword>
<proteinExistence type="inferred from homology"/>
<dbReference type="InterPro" id="IPR002921">
    <property type="entry name" value="Fungal_lipase-type"/>
</dbReference>
<dbReference type="PANTHER" id="PTHR45856">
    <property type="entry name" value="ALPHA/BETA-HYDROLASES SUPERFAMILY PROTEIN"/>
    <property type="match status" value="1"/>
</dbReference>
<dbReference type="STRING" id="1399860.A0A2C5Y3J2"/>
<evidence type="ECO:0000313" key="6">
    <source>
        <dbReference type="EMBL" id="PHH61792.1"/>
    </source>
</evidence>
<evidence type="ECO:0000256" key="3">
    <source>
        <dbReference type="ARBA" id="ARBA00048461"/>
    </source>
</evidence>
<evidence type="ECO:0000259" key="5">
    <source>
        <dbReference type="Pfam" id="PF01764"/>
    </source>
</evidence>
<dbReference type="Proteomes" id="UP000226192">
    <property type="component" value="Unassembled WGS sequence"/>
</dbReference>
<comment type="caution">
    <text evidence="6">The sequence shown here is derived from an EMBL/GenBank/DDBJ whole genome shotgun (WGS) entry which is preliminary data.</text>
</comment>